<dbReference type="eggNOG" id="ENOG5030VF7">
    <property type="taxonomic scope" value="Bacteria"/>
</dbReference>
<keyword evidence="1" id="KW-0175">Coiled coil</keyword>
<dbReference type="STRING" id="639282.DEFDS_0427"/>
<accession>D3PBE8</accession>
<feature type="transmembrane region" description="Helical" evidence="2">
    <location>
        <begin position="301"/>
        <end position="322"/>
    </location>
</feature>
<protein>
    <submittedName>
        <fullName evidence="3">Uncharacterized protein</fullName>
    </submittedName>
</protein>
<keyword evidence="4" id="KW-1185">Reference proteome</keyword>
<dbReference type="EMBL" id="AP011529">
    <property type="protein sequence ID" value="BAI79921.1"/>
    <property type="molecule type" value="Genomic_DNA"/>
</dbReference>
<evidence type="ECO:0000256" key="1">
    <source>
        <dbReference type="SAM" id="Coils"/>
    </source>
</evidence>
<feature type="coiled-coil region" evidence="1">
    <location>
        <begin position="262"/>
        <end position="296"/>
    </location>
</feature>
<evidence type="ECO:0000256" key="2">
    <source>
        <dbReference type="SAM" id="Phobius"/>
    </source>
</evidence>
<evidence type="ECO:0000313" key="4">
    <source>
        <dbReference type="Proteomes" id="UP000001520"/>
    </source>
</evidence>
<sequence length="326" mass="38557">MSRFSDLNPKDLYNISIANFYDYVAEIMDDFNYSFHRALKEVPNKTRCEIWKHKGSDDEALIWVEVVQDGGDVDSEVPVEVLRVMNENNLTTLFFFTNGHLNDEDKQIIDEEGYFIFTTDEIIETLIAIDKKKEPKKKVVRKKVKTPSGFILIRNYLRNREVPKEKNVIRINLIKSVVERYSSFYEPVKSIVDKIENFDDIPDDIRETLKKEQFKLLPNLLVVSTYTFLDRFQYLKVDLFNFVKLLIMYIGAIIEYEPMEDVEKYKSEIEKLLEKFNNIDKEIEEYKKDYIEENKKLTKNLIVSSVVIILILFTIIIAYVVLNGKY</sequence>
<dbReference type="HOGENOM" id="CLU_857424_0_0_0"/>
<dbReference type="AlphaFoldDB" id="D3PBE8"/>
<gene>
    <name evidence="3" type="ordered locus">DEFDS_0427</name>
</gene>
<keyword evidence="2" id="KW-0472">Membrane</keyword>
<organism evidence="3 4">
    <name type="scientific">Deferribacter desulfuricans (strain DSM 14783 / JCM 11476 / NBRC 101012 / SSM1)</name>
    <dbReference type="NCBI Taxonomy" id="639282"/>
    <lineage>
        <taxon>Bacteria</taxon>
        <taxon>Pseudomonadati</taxon>
        <taxon>Deferribacterota</taxon>
        <taxon>Deferribacteres</taxon>
        <taxon>Deferribacterales</taxon>
        <taxon>Deferribacteraceae</taxon>
        <taxon>Deferribacter</taxon>
    </lineage>
</organism>
<keyword evidence="2" id="KW-1133">Transmembrane helix</keyword>
<proteinExistence type="predicted"/>
<dbReference type="KEGG" id="ddf:DEFDS_0427"/>
<name>D3PBE8_DEFDS</name>
<keyword evidence="2" id="KW-0812">Transmembrane</keyword>
<reference evidence="3 4" key="1">
    <citation type="journal article" date="2010" name="DNA Res.">
        <title>Bacterial lifestyle in a deep-sea hydrothermal vent chimney revealed by the genome sequence of the thermophilic bacterium Deferribacter desulfuricans SSM1.</title>
        <authorList>
            <person name="Takaki Y."/>
            <person name="Shimamura S."/>
            <person name="Nakagawa S."/>
            <person name="Fukuhara Y."/>
            <person name="Horikawa H."/>
            <person name="Ankai A."/>
            <person name="Harada T."/>
            <person name="Hosoyama A."/>
            <person name="Oguchi A."/>
            <person name="Fukui S."/>
            <person name="Fujita N."/>
            <person name="Takami H."/>
            <person name="Takai K."/>
        </authorList>
    </citation>
    <scope>NUCLEOTIDE SEQUENCE [LARGE SCALE GENOMIC DNA]</scope>
    <source>
        <strain evidence="4">DSM 14783 / JCM 11476 / NBRC 101012 / SSM1</strain>
    </source>
</reference>
<dbReference type="OrthoDB" id="9783362at2"/>
<dbReference type="Proteomes" id="UP000001520">
    <property type="component" value="Chromosome"/>
</dbReference>
<dbReference type="RefSeq" id="WP_013007169.1">
    <property type="nucleotide sequence ID" value="NC_013939.1"/>
</dbReference>
<evidence type="ECO:0000313" key="3">
    <source>
        <dbReference type="EMBL" id="BAI79921.1"/>
    </source>
</evidence>